<protein>
    <submittedName>
        <fullName evidence="2">ANTAR domain-containing protein</fullName>
    </submittedName>
</protein>
<reference evidence="2" key="1">
    <citation type="submission" date="2023-03" db="EMBL/GenBank/DDBJ databases">
        <title>Andean soil-derived lignocellulolytic bacterial consortium as a source of novel taxa and putative plastic-active enzymes.</title>
        <authorList>
            <person name="Diaz-Garcia L."/>
            <person name="Chuvochina M."/>
            <person name="Feuerriegel G."/>
            <person name="Bunk B."/>
            <person name="Sproer C."/>
            <person name="Streit W.R."/>
            <person name="Rodriguez L.M."/>
            <person name="Overmann J."/>
            <person name="Jimenez D.J."/>
        </authorList>
    </citation>
    <scope>NUCLEOTIDE SEQUENCE</scope>
    <source>
        <strain evidence="2">MAG 4196</strain>
    </source>
</reference>
<gene>
    <name evidence="2" type="ORF">P0Y65_14865</name>
</gene>
<proteinExistence type="predicted"/>
<dbReference type="InterPro" id="IPR036388">
    <property type="entry name" value="WH-like_DNA-bd_sf"/>
</dbReference>
<dbReference type="Pfam" id="PF03861">
    <property type="entry name" value="ANTAR"/>
    <property type="match status" value="1"/>
</dbReference>
<dbReference type="Pfam" id="PF21332">
    <property type="entry name" value="AmiR_N"/>
    <property type="match status" value="1"/>
</dbReference>
<feature type="domain" description="ANTAR" evidence="1">
    <location>
        <begin position="126"/>
        <end position="187"/>
    </location>
</feature>
<dbReference type="PROSITE" id="PS50921">
    <property type="entry name" value="ANTAR"/>
    <property type="match status" value="1"/>
</dbReference>
<evidence type="ECO:0000259" key="1">
    <source>
        <dbReference type="PROSITE" id="PS50921"/>
    </source>
</evidence>
<sequence>MSRPVPTPSFDGQRALILHRAHPLVDALVRQLTQLGISHELCWPDLTVPALPSDLLFYDADMGHDGQFPWHAGDLPMPAIALIGSEAPGRLAWAMRMGADAHLLKPIGSGGVFSALVIATEAFARRSALRDELAGLRGRVDKRQVLAEATACLMLQHNISADLAYAQLRRDAMLSRLSIEDMAEQVICRMRGVDVRHRS</sequence>
<dbReference type="Proteomes" id="UP001217476">
    <property type="component" value="Chromosome"/>
</dbReference>
<dbReference type="InterPro" id="IPR011006">
    <property type="entry name" value="CheY-like_superfamily"/>
</dbReference>
<dbReference type="EMBL" id="CP119312">
    <property type="protein sequence ID" value="WEK03469.1"/>
    <property type="molecule type" value="Genomic_DNA"/>
</dbReference>
<dbReference type="InterPro" id="IPR049021">
    <property type="entry name" value="AmiR_N"/>
</dbReference>
<organism evidence="2 3">
    <name type="scientific">Candidatus Devosia phytovorans</name>
    <dbReference type="NCBI Taxonomy" id="3121372"/>
    <lineage>
        <taxon>Bacteria</taxon>
        <taxon>Pseudomonadati</taxon>
        <taxon>Pseudomonadota</taxon>
        <taxon>Alphaproteobacteria</taxon>
        <taxon>Hyphomicrobiales</taxon>
        <taxon>Devosiaceae</taxon>
        <taxon>Devosia</taxon>
    </lineage>
</organism>
<evidence type="ECO:0000313" key="2">
    <source>
        <dbReference type="EMBL" id="WEK03469.1"/>
    </source>
</evidence>
<name>A0AAJ5VU97_9HYPH</name>
<dbReference type="AlphaFoldDB" id="A0AAJ5VU97"/>
<accession>A0AAJ5VU97</accession>
<dbReference type="Gene3D" id="3.40.50.2300">
    <property type="match status" value="1"/>
</dbReference>
<dbReference type="Gene3D" id="1.10.10.10">
    <property type="entry name" value="Winged helix-like DNA-binding domain superfamily/Winged helix DNA-binding domain"/>
    <property type="match status" value="1"/>
</dbReference>
<dbReference type="GO" id="GO:0003723">
    <property type="term" value="F:RNA binding"/>
    <property type="evidence" value="ECO:0007669"/>
    <property type="project" value="InterPro"/>
</dbReference>
<dbReference type="PIRSF" id="PIRSF036382">
    <property type="entry name" value="RR_antiterm"/>
    <property type="match status" value="1"/>
</dbReference>
<dbReference type="InterPro" id="IPR005561">
    <property type="entry name" value="ANTAR"/>
</dbReference>
<dbReference type="SUPFAM" id="SSF52172">
    <property type="entry name" value="CheY-like"/>
    <property type="match status" value="1"/>
</dbReference>
<dbReference type="InterPro" id="IPR008327">
    <property type="entry name" value="Sig_transdc_resp-reg_antiterm"/>
</dbReference>
<dbReference type="SMART" id="SM01012">
    <property type="entry name" value="ANTAR"/>
    <property type="match status" value="1"/>
</dbReference>
<evidence type="ECO:0000313" key="3">
    <source>
        <dbReference type="Proteomes" id="UP001217476"/>
    </source>
</evidence>